<keyword evidence="1" id="KW-0472">Membrane</keyword>
<keyword evidence="3" id="KW-1185">Reference proteome</keyword>
<name>A0A2K8K628_9RHOB</name>
<dbReference type="AlphaFoldDB" id="A0A2K8K628"/>
<evidence type="ECO:0000256" key="1">
    <source>
        <dbReference type="SAM" id="Phobius"/>
    </source>
</evidence>
<sequence>MTTNPNPQKPFTPKFKREDANDMIPIGLVRAMFALAVISLALVSYASFTGREKAAVPAEAPVVQSWTISLVGNDAQAVTVLDAEGNLLADMAHGGFITVIQNGLMTMRRRHGIDPNLPLQIVQFENGRLAAIDPLTDYRVELTQFGSENQAAFERLLNIK</sequence>
<dbReference type="InterPro" id="IPR017495">
    <property type="entry name" value="PuhC"/>
</dbReference>
<dbReference type="RefSeq" id="WP_071479769.1">
    <property type="nucleotide sequence ID" value="NZ_CP024899.1"/>
</dbReference>
<feature type="transmembrane region" description="Helical" evidence="1">
    <location>
        <begin position="23"/>
        <end position="43"/>
    </location>
</feature>
<dbReference type="KEGG" id="rbg:BG454_02880"/>
<evidence type="ECO:0000313" key="2">
    <source>
        <dbReference type="EMBL" id="ATX64907.1"/>
    </source>
</evidence>
<reference evidence="2 3" key="1">
    <citation type="submission" date="2017-11" db="EMBL/GenBank/DDBJ databases">
        <title>Revised Sequence and Annotation of the Rhodobaca barguzinensis strain alga05 Genome.</title>
        <authorList>
            <person name="Kopejtka K."/>
            <person name="Tomasch J.M."/>
            <person name="Bunk B."/>
            <person name="Koblizek M."/>
        </authorList>
    </citation>
    <scope>NUCLEOTIDE SEQUENCE [LARGE SCALE GENOMIC DNA]</scope>
    <source>
        <strain evidence="3">alga05</strain>
    </source>
</reference>
<proteinExistence type="predicted"/>
<keyword evidence="1" id="KW-0812">Transmembrane</keyword>
<dbReference type="EMBL" id="CP024899">
    <property type="protein sequence ID" value="ATX64907.1"/>
    <property type="molecule type" value="Genomic_DNA"/>
</dbReference>
<accession>A0A2K8K628</accession>
<dbReference type="NCBIfam" id="TIGR03054">
    <property type="entry name" value="photo_alph_chp1"/>
    <property type="match status" value="1"/>
</dbReference>
<evidence type="ECO:0000313" key="3">
    <source>
        <dbReference type="Proteomes" id="UP000228948"/>
    </source>
</evidence>
<dbReference type="OrthoDB" id="7848123at2"/>
<dbReference type="Proteomes" id="UP000228948">
    <property type="component" value="Chromosome"/>
</dbReference>
<keyword evidence="1" id="KW-1133">Transmembrane helix</keyword>
<gene>
    <name evidence="2" type="ORF">BG454_02880</name>
</gene>
<dbReference type="STRING" id="441209.GCA_001870665_00648"/>
<organism evidence="2 3">
    <name type="scientific">Roseinatronobacter bogoriensis subsp. barguzinensis</name>
    <dbReference type="NCBI Taxonomy" id="441209"/>
    <lineage>
        <taxon>Bacteria</taxon>
        <taxon>Pseudomonadati</taxon>
        <taxon>Pseudomonadota</taxon>
        <taxon>Alphaproteobacteria</taxon>
        <taxon>Rhodobacterales</taxon>
        <taxon>Paracoccaceae</taxon>
        <taxon>Roseinatronobacter</taxon>
    </lineage>
</organism>
<protein>
    <submittedName>
        <fullName evidence="2">Photosynthetic complex assembly protein</fullName>
    </submittedName>
</protein>